<proteinExistence type="predicted"/>
<name>D7B6E4_NOCDD</name>
<dbReference type="HOGENOM" id="CLU_3366100_0_0_11"/>
<sequence>MAEVAPRLDPSEITAMAAGVIVGDIPRLMAVADTP</sequence>
<organism evidence="1 2">
    <name type="scientific">Nocardiopsis dassonvillei (strain ATCC 23218 / DSM 43111 / CIP 107115 / JCM 7437 / KCTC 9190 / NBRC 14626 / NCTC 10488 / NRRL B-5397 / IMRU 509)</name>
    <name type="common">Actinomadura dassonvillei</name>
    <dbReference type="NCBI Taxonomy" id="446468"/>
    <lineage>
        <taxon>Bacteria</taxon>
        <taxon>Bacillati</taxon>
        <taxon>Actinomycetota</taxon>
        <taxon>Actinomycetes</taxon>
        <taxon>Streptosporangiales</taxon>
        <taxon>Nocardiopsidaceae</taxon>
        <taxon>Nocardiopsis</taxon>
    </lineage>
</organism>
<evidence type="ECO:0000313" key="1">
    <source>
        <dbReference type="EMBL" id="ADH67409.1"/>
    </source>
</evidence>
<dbReference type="STRING" id="446468.Ndas_1983"/>
<reference evidence="1 2" key="1">
    <citation type="journal article" date="2010" name="Stand. Genomic Sci.">
        <title>Complete genome sequence of Nocardiopsis dassonvillei type strain (IMRU 509).</title>
        <authorList>
            <person name="Sun H."/>
            <person name="Lapidus A."/>
            <person name="Nolan M."/>
            <person name="Lucas S."/>
            <person name="Del Rio T.G."/>
            <person name="Tice H."/>
            <person name="Cheng J.F."/>
            <person name="Tapia R."/>
            <person name="Han C."/>
            <person name="Goodwin L."/>
            <person name="Pitluck S."/>
            <person name="Pagani I."/>
            <person name="Ivanova N."/>
            <person name="Mavromatis K."/>
            <person name="Mikhailova N."/>
            <person name="Pati A."/>
            <person name="Chen A."/>
            <person name="Palaniappan K."/>
            <person name="Land M."/>
            <person name="Hauser L."/>
            <person name="Chang Y.J."/>
            <person name="Jeffries C.D."/>
            <person name="Djao O.D."/>
            <person name="Rohde M."/>
            <person name="Sikorski J."/>
            <person name="Goker M."/>
            <person name="Woyke T."/>
            <person name="Bristow J."/>
            <person name="Eisen J.A."/>
            <person name="Markowitz V."/>
            <person name="Hugenholtz P."/>
            <person name="Kyrpides N.C."/>
            <person name="Klenk H.P."/>
        </authorList>
    </citation>
    <scope>NUCLEOTIDE SEQUENCE [LARGE SCALE GENOMIC DNA]</scope>
    <source>
        <strain evidence="2">ATCC 23218 / DSM 43111 / CIP 107115 / JCM 7437 / KCTC 9190 / NBRC 14626 / NCTC 10488 / NRRL B-5397 / IMRU 509</strain>
    </source>
</reference>
<dbReference type="AlphaFoldDB" id="D7B6E4"/>
<dbReference type="KEGG" id="nda:Ndas_1983"/>
<evidence type="ECO:0000313" key="2">
    <source>
        <dbReference type="Proteomes" id="UP000002219"/>
    </source>
</evidence>
<accession>D7B6E4</accession>
<dbReference type="EMBL" id="CP002040">
    <property type="protein sequence ID" value="ADH67409.1"/>
    <property type="molecule type" value="Genomic_DNA"/>
</dbReference>
<keyword evidence="2" id="KW-1185">Reference proteome</keyword>
<dbReference type="Proteomes" id="UP000002219">
    <property type="component" value="Chromosome 1"/>
</dbReference>
<gene>
    <name evidence="1" type="ordered locus">Ndas_1983</name>
</gene>
<protein>
    <submittedName>
        <fullName evidence="1">Uncharacterized protein</fullName>
    </submittedName>
</protein>